<keyword evidence="1" id="KW-0732">Signal</keyword>
<dbReference type="Gene3D" id="2.50.20.10">
    <property type="entry name" value="Lipoprotein localisation LolA/LolB/LppX"/>
    <property type="match status" value="1"/>
</dbReference>
<organism evidence="3">
    <name type="scientific">Parabacteroides goldsteinii</name>
    <dbReference type="NCBI Taxonomy" id="328812"/>
    <lineage>
        <taxon>Bacteria</taxon>
        <taxon>Pseudomonadati</taxon>
        <taxon>Bacteroidota</taxon>
        <taxon>Bacteroidia</taxon>
        <taxon>Bacteroidales</taxon>
        <taxon>Tannerellaceae</taxon>
        <taxon>Parabacteroides</taxon>
    </lineage>
</organism>
<evidence type="ECO:0000259" key="2">
    <source>
        <dbReference type="Pfam" id="PF14371"/>
    </source>
</evidence>
<feature type="chain" id="PRO_5026215026" evidence="1">
    <location>
        <begin position="19"/>
        <end position="195"/>
    </location>
</feature>
<evidence type="ECO:0000256" key="1">
    <source>
        <dbReference type="SAM" id="SignalP"/>
    </source>
</evidence>
<reference evidence="3" key="1">
    <citation type="journal article" date="2019" name="Nat. Med.">
        <title>A library of human gut bacterial isolates paired with longitudinal multiomics data enables mechanistic microbiome research.</title>
        <authorList>
            <person name="Poyet M."/>
            <person name="Groussin M."/>
            <person name="Gibbons S.M."/>
            <person name="Avila-Pacheco J."/>
            <person name="Jiang X."/>
            <person name="Kearney S.M."/>
            <person name="Perrotta A.R."/>
            <person name="Berdy B."/>
            <person name="Zhao S."/>
            <person name="Lieberman T.D."/>
            <person name="Swanson P.K."/>
            <person name="Smith M."/>
            <person name="Roesemann S."/>
            <person name="Alexander J.E."/>
            <person name="Rich S.A."/>
            <person name="Livny J."/>
            <person name="Vlamakis H."/>
            <person name="Clish C."/>
            <person name="Bullock K."/>
            <person name="Deik A."/>
            <person name="Scott J."/>
            <person name="Pierce K.A."/>
            <person name="Xavier R.J."/>
            <person name="Alm E.J."/>
        </authorList>
    </citation>
    <scope>NUCLEOTIDE SEQUENCE</scope>
    <source>
        <strain evidence="3">BIOML-A4</strain>
    </source>
</reference>
<dbReference type="Pfam" id="PF14371">
    <property type="entry name" value="DUF4412"/>
    <property type="match status" value="1"/>
</dbReference>
<proteinExistence type="predicted"/>
<accession>A0A6G1Z9Y4</accession>
<feature type="domain" description="DUF4412" evidence="2">
    <location>
        <begin position="40"/>
        <end position="153"/>
    </location>
</feature>
<dbReference type="RefSeq" id="WP_010801297.1">
    <property type="nucleotide sequence ID" value="NZ_AP031410.1"/>
</dbReference>
<dbReference type="InterPro" id="IPR025524">
    <property type="entry name" value="DUF4412"/>
</dbReference>
<feature type="signal peptide" evidence="1">
    <location>
        <begin position="1"/>
        <end position="18"/>
    </location>
</feature>
<dbReference type="EMBL" id="WKLP01000004">
    <property type="protein sequence ID" value="MRY10729.1"/>
    <property type="molecule type" value="Genomic_DNA"/>
</dbReference>
<dbReference type="AlphaFoldDB" id="A0A6G1Z9Y4"/>
<sequence>MKFLFALLFLSATILLNAQEAKYGIKSAIIKKDVVAMGQNVECTWYMDDYGKKESTELTMKTGGVAGVEKHIRTIADGSSAINIDLDMKTAMKMKLPEKPINYLQLTPEIVEKYKIKETGEEDIAGKPCKKYGLEITQMGQTVQMSVWVWKGLVLKSETSSNGMVVMVETAKTIDETSAVPTDKFTIPDGIKLPE</sequence>
<evidence type="ECO:0000313" key="3">
    <source>
        <dbReference type="EMBL" id="MRY10729.1"/>
    </source>
</evidence>
<name>A0A6G1Z9Y4_9BACT</name>
<protein>
    <submittedName>
        <fullName evidence="3">DUF4412 domain-containing protein</fullName>
    </submittedName>
</protein>
<comment type="caution">
    <text evidence="3">The sequence shown here is derived from an EMBL/GenBank/DDBJ whole genome shotgun (WGS) entry which is preliminary data.</text>
</comment>
<gene>
    <name evidence="3" type="ORF">GKE01_04485</name>
</gene>